<evidence type="ECO:0000313" key="2">
    <source>
        <dbReference type="EMBL" id="NWB46604.1"/>
    </source>
</evidence>
<dbReference type="EMBL" id="JACAPU010000011">
    <property type="protein sequence ID" value="NWB46604.1"/>
    <property type="molecule type" value="Genomic_DNA"/>
</dbReference>
<evidence type="ECO:0000313" key="3">
    <source>
        <dbReference type="Proteomes" id="UP000582981"/>
    </source>
</evidence>
<dbReference type="RefSeq" id="WP_177143865.1">
    <property type="nucleotide sequence ID" value="NZ_JACAPU010000011.1"/>
</dbReference>
<proteinExistence type="predicted"/>
<name>A0A7Y8BK26_9PSED</name>
<feature type="compositionally biased region" description="Polar residues" evidence="1">
    <location>
        <begin position="151"/>
        <end position="161"/>
    </location>
</feature>
<feature type="region of interest" description="Disordered" evidence="1">
    <location>
        <begin position="116"/>
        <end position="161"/>
    </location>
</feature>
<sequence>MRLCFFDGLDRIEIADRAGFAHDPFDTRTGNRTYDQRAVKMDLGETWQVERFVRRYFQRAGEMHRLRSLLSSQLAHNHRLPDAEVLRQFSRNLQNGQLCAYVYPYVPMVRTRVPTSEAAGRVDTPAARPMVRRPAKKPSVETDTPPPVQVESEQQKNTKVVQDNQAATLVAAAKSATPFCEICERNKAAAGATE</sequence>
<evidence type="ECO:0000256" key="1">
    <source>
        <dbReference type="SAM" id="MobiDB-lite"/>
    </source>
</evidence>
<reference evidence="2 3" key="1">
    <citation type="submission" date="2020-04" db="EMBL/GenBank/DDBJ databases">
        <title>Molecular characterization of pseudomonads from Agaricus bisporus reveal novel blotch 2 pathogens in Western Europe.</title>
        <authorList>
            <person name="Taparia T."/>
            <person name="Krijger M."/>
            <person name="Haynes E."/>
            <person name="Elpinstone J.G."/>
            <person name="Noble R."/>
            <person name="Van Der Wolf J."/>
        </authorList>
    </citation>
    <scope>NUCLEOTIDE SEQUENCE [LARGE SCALE GENOMIC DNA]</scope>
    <source>
        <strain evidence="2 3">F1001</strain>
    </source>
</reference>
<comment type="caution">
    <text evidence="2">The sequence shown here is derived from an EMBL/GenBank/DDBJ whole genome shotgun (WGS) entry which is preliminary data.</text>
</comment>
<accession>A0A7Y8BK26</accession>
<dbReference type="AlphaFoldDB" id="A0A7Y8BK26"/>
<gene>
    <name evidence="2" type="ORF">HX829_08865</name>
</gene>
<protein>
    <submittedName>
        <fullName evidence="2">Uncharacterized protein</fullName>
    </submittedName>
</protein>
<dbReference type="Proteomes" id="UP000582981">
    <property type="component" value="Unassembled WGS sequence"/>
</dbReference>
<organism evidence="2 3">
    <name type="scientific">Pseudomonas gingeri</name>
    <dbReference type="NCBI Taxonomy" id="117681"/>
    <lineage>
        <taxon>Bacteria</taxon>
        <taxon>Pseudomonadati</taxon>
        <taxon>Pseudomonadota</taxon>
        <taxon>Gammaproteobacteria</taxon>
        <taxon>Pseudomonadales</taxon>
        <taxon>Pseudomonadaceae</taxon>
        <taxon>Pseudomonas</taxon>
    </lineage>
</organism>